<protein>
    <submittedName>
        <fullName evidence="2">Aerotolerance protein BatE</fullName>
    </submittedName>
</protein>
<dbReference type="Gene3D" id="2.30.30.40">
    <property type="entry name" value="SH3 Domains"/>
    <property type="match status" value="1"/>
</dbReference>
<dbReference type="InterPro" id="IPR036028">
    <property type="entry name" value="SH3-like_dom_sf"/>
</dbReference>
<feature type="non-terminal residue" evidence="2">
    <location>
        <position position="1"/>
    </location>
</feature>
<feature type="domain" description="SH3b" evidence="1">
    <location>
        <begin position="1"/>
        <end position="51"/>
    </location>
</feature>
<dbReference type="SUPFAM" id="SSF50044">
    <property type="entry name" value="SH3-domain"/>
    <property type="match status" value="1"/>
</dbReference>
<dbReference type="AlphaFoldDB" id="A0A3B0QYA2"/>
<accession>A0A3B0QYA2</accession>
<dbReference type="Pfam" id="PF08239">
    <property type="entry name" value="SH3_3"/>
    <property type="match status" value="1"/>
</dbReference>
<dbReference type="InterPro" id="IPR003646">
    <property type="entry name" value="SH3-like_bac-type"/>
</dbReference>
<proteinExistence type="predicted"/>
<gene>
    <name evidence="2" type="ORF">MNBD_BACTEROID02-1567</name>
</gene>
<dbReference type="EMBL" id="UOEB01000213">
    <property type="protein sequence ID" value="VAV85262.1"/>
    <property type="molecule type" value="Genomic_DNA"/>
</dbReference>
<organism evidence="2">
    <name type="scientific">hydrothermal vent metagenome</name>
    <dbReference type="NCBI Taxonomy" id="652676"/>
    <lineage>
        <taxon>unclassified sequences</taxon>
        <taxon>metagenomes</taxon>
        <taxon>ecological metagenomes</taxon>
    </lineage>
</organism>
<dbReference type="PROSITE" id="PS51781">
    <property type="entry name" value="SH3B"/>
    <property type="match status" value="1"/>
</dbReference>
<evidence type="ECO:0000259" key="1">
    <source>
        <dbReference type="PROSITE" id="PS51781"/>
    </source>
</evidence>
<evidence type="ECO:0000313" key="2">
    <source>
        <dbReference type="EMBL" id="VAV85262.1"/>
    </source>
</evidence>
<sequence length="53" mass="6016">SEPNLRSETAFVLHEGTKVQILETYNKNWTKVKIANGKTGWIANADIKPLKDF</sequence>
<reference evidence="2" key="1">
    <citation type="submission" date="2018-06" db="EMBL/GenBank/DDBJ databases">
        <authorList>
            <person name="Zhirakovskaya E."/>
        </authorList>
    </citation>
    <scope>NUCLEOTIDE SEQUENCE</scope>
</reference>
<name>A0A3B0QYA2_9ZZZZ</name>